<dbReference type="EMBL" id="JAGTXO010000053">
    <property type="protein sequence ID" value="KAG8458370.1"/>
    <property type="molecule type" value="Genomic_DNA"/>
</dbReference>
<dbReference type="InterPro" id="IPR052980">
    <property type="entry name" value="Crinkler_effector"/>
</dbReference>
<keyword evidence="4" id="KW-1185">Reference proteome</keyword>
<evidence type="ECO:0000256" key="1">
    <source>
        <dbReference type="SAM" id="Coils"/>
    </source>
</evidence>
<reference evidence="3" key="1">
    <citation type="submission" date="2021-05" db="EMBL/GenBank/DDBJ databases">
        <title>The genome of the haptophyte Pavlova lutheri (Diacronema luteri, Pavlovales) - a model for lipid biosynthesis in eukaryotic algae.</title>
        <authorList>
            <person name="Hulatt C.J."/>
            <person name="Posewitz M.C."/>
        </authorList>
    </citation>
    <scope>NUCLEOTIDE SEQUENCE</scope>
    <source>
        <strain evidence="3">NIVA-4/92</strain>
    </source>
</reference>
<sequence>MGVAALLLAILVGAAPCFTRITTWPAGRGVTNLRARWASAPACPFRCALGQSAFNKCAGVKAARPHRPRLVAMRADADEMSQLDDGIARLEEEIDEVEGKIRLVQSDIDELKAELEKEGSRIVAISKDPAVVQLRDEKNTLRDKKNKLRDEKKLLLEKEARLQGGAGATAGYSAMTVTAGIEDTDATAFVRVAEERRFDGSDGDVGVHCLQMNGKAVPLLGGAQLSRRPWLLYVRAAGRALCNWITLIKSDQSKCSMDWYVVTGTPGTGKSAFANYFVARQLAVGKTIYFMFGTQGLVLEPSAGGRPPRATRYDKEFLPRFETLVQNADAEGSWCVLDAVQPSLSWRIPTLLVTSPREELYKEWLKQGKGEPYFMPLPSFEEICELSSALGTGMDDAALKERIKVGGYVFRYVADGSWTIEQLRRRADEAVGNPTLDRIRDFVRAAKRDTETSSRIVHVDVPRHATQGWRFAWPEYTFASDFVSELVYTRAQELVDEGTWWAMLNGHGGWPRIYNPLLFEDLAQRRLCRPGAQVRIRRVAGAATYEPARSQ</sequence>
<dbReference type="InterPro" id="IPR027417">
    <property type="entry name" value="P-loop_NTPase"/>
</dbReference>
<evidence type="ECO:0000313" key="4">
    <source>
        <dbReference type="Proteomes" id="UP000751190"/>
    </source>
</evidence>
<evidence type="ECO:0000313" key="3">
    <source>
        <dbReference type="EMBL" id="KAG8458370.1"/>
    </source>
</evidence>
<dbReference type="OrthoDB" id="544992at2759"/>
<proteinExistence type="predicted"/>
<keyword evidence="1" id="KW-0175">Coiled coil</keyword>
<dbReference type="PANTHER" id="PTHR33129">
    <property type="entry name" value="PROTEIN KINASE DOMAIN-CONTAINING PROTEIN-RELATED"/>
    <property type="match status" value="1"/>
</dbReference>
<organism evidence="3 4">
    <name type="scientific">Diacronema lutheri</name>
    <name type="common">Unicellular marine alga</name>
    <name type="synonym">Monochrysis lutheri</name>
    <dbReference type="NCBI Taxonomy" id="2081491"/>
    <lineage>
        <taxon>Eukaryota</taxon>
        <taxon>Haptista</taxon>
        <taxon>Haptophyta</taxon>
        <taxon>Pavlovophyceae</taxon>
        <taxon>Pavlovales</taxon>
        <taxon>Pavlovaceae</taxon>
        <taxon>Diacronema</taxon>
    </lineage>
</organism>
<keyword evidence="2" id="KW-0732">Signal</keyword>
<evidence type="ECO:0000256" key="2">
    <source>
        <dbReference type="SAM" id="SignalP"/>
    </source>
</evidence>
<protein>
    <submittedName>
        <fullName evidence="3">Uncharacterized protein</fullName>
    </submittedName>
</protein>
<feature type="coiled-coil region" evidence="1">
    <location>
        <begin position="73"/>
        <end position="161"/>
    </location>
</feature>
<gene>
    <name evidence="3" type="ORF">KFE25_011754</name>
</gene>
<feature type="signal peptide" evidence="2">
    <location>
        <begin position="1"/>
        <end position="19"/>
    </location>
</feature>
<dbReference type="SUPFAM" id="SSF52540">
    <property type="entry name" value="P-loop containing nucleoside triphosphate hydrolases"/>
    <property type="match status" value="1"/>
</dbReference>
<dbReference type="PANTHER" id="PTHR33129:SF1">
    <property type="entry name" value="ATP-BINDING PROTEIN"/>
    <property type="match status" value="1"/>
</dbReference>
<comment type="caution">
    <text evidence="3">The sequence shown here is derived from an EMBL/GenBank/DDBJ whole genome shotgun (WGS) entry which is preliminary data.</text>
</comment>
<dbReference type="Proteomes" id="UP000751190">
    <property type="component" value="Unassembled WGS sequence"/>
</dbReference>
<dbReference type="AlphaFoldDB" id="A0A8J5X8E1"/>
<dbReference type="Gene3D" id="1.10.287.1490">
    <property type="match status" value="1"/>
</dbReference>
<accession>A0A8J5X8E1</accession>
<feature type="chain" id="PRO_5035256822" evidence="2">
    <location>
        <begin position="20"/>
        <end position="551"/>
    </location>
</feature>
<name>A0A8J5X8E1_DIALT</name>